<evidence type="ECO:0008006" key="3">
    <source>
        <dbReference type="Google" id="ProtNLM"/>
    </source>
</evidence>
<dbReference type="EMBL" id="QJVD01000021">
    <property type="protein sequence ID" value="PYI65722.1"/>
    <property type="molecule type" value="Genomic_DNA"/>
</dbReference>
<organism evidence="1 2">
    <name type="scientific">Arthrobacter livingstonensis</name>
    <dbReference type="NCBI Taxonomy" id="670078"/>
    <lineage>
        <taxon>Bacteria</taxon>
        <taxon>Bacillati</taxon>
        <taxon>Actinomycetota</taxon>
        <taxon>Actinomycetes</taxon>
        <taxon>Micrococcales</taxon>
        <taxon>Micrococcaceae</taxon>
        <taxon>Arthrobacter</taxon>
    </lineage>
</organism>
<dbReference type="AlphaFoldDB" id="A0A2V5L564"/>
<dbReference type="RefSeq" id="WP_110502176.1">
    <property type="nucleotide sequence ID" value="NZ_QJVD01000021.1"/>
</dbReference>
<evidence type="ECO:0000313" key="1">
    <source>
        <dbReference type="EMBL" id="PYI65722.1"/>
    </source>
</evidence>
<sequence>MWFAFEDRDLIAHAPTRSPLHRQQVVLHEFGHLILDDNIKTLHVETSLALIPNVDRSAIHHVLHRRSFTDPGELAAELLADRLATRIMQGTQRLASEHLAFAEVFG</sequence>
<comment type="caution">
    <text evidence="1">The sequence shown here is derived from an EMBL/GenBank/DDBJ whole genome shotgun (WGS) entry which is preliminary data.</text>
</comment>
<dbReference type="OrthoDB" id="4144896at2"/>
<gene>
    <name evidence="1" type="ORF">CVV68_16905</name>
</gene>
<protein>
    <recommendedName>
        <fullName evidence="3">IrrE N-terminal-like domain-containing protein</fullName>
    </recommendedName>
</protein>
<name>A0A2V5L564_9MICC</name>
<evidence type="ECO:0000313" key="2">
    <source>
        <dbReference type="Proteomes" id="UP000247832"/>
    </source>
</evidence>
<proteinExistence type="predicted"/>
<reference evidence="1 2" key="1">
    <citation type="submission" date="2018-05" db="EMBL/GenBank/DDBJ databases">
        <title>Genetic diversity of glacier-inhabiting Cryobacterium bacteria in China and description of Cryobacterium mengkeensis sp. nov. and Arthrobacter glacialis sp. nov.</title>
        <authorList>
            <person name="Liu Q."/>
            <person name="Xin Y.-H."/>
        </authorList>
    </citation>
    <scope>NUCLEOTIDE SEQUENCE [LARGE SCALE GENOMIC DNA]</scope>
    <source>
        <strain evidence="1 2">LI2</strain>
    </source>
</reference>
<accession>A0A2V5L564</accession>
<keyword evidence="2" id="KW-1185">Reference proteome</keyword>
<dbReference type="Proteomes" id="UP000247832">
    <property type="component" value="Unassembled WGS sequence"/>
</dbReference>